<dbReference type="VEuPathDB" id="FungiDB:BD410DRAFT_136826"/>
<gene>
    <name evidence="2" type="ORF">BD410DRAFT_136826</name>
</gene>
<sequence length="118" mass="13551">MYFYILLLLWTAGFFALPPRQLLDPALYEPVPSPVLCDGVYSQALKLQRLNRRGVLHMHRSRYTGERYFPSAQIRHDILSSGHLSTSIFTHNGLAASIFFDINRLCCDASHHCSSHFR</sequence>
<keyword evidence="3" id="KW-1185">Reference proteome</keyword>
<evidence type="ECO:0000256" key="1">
    <source>
        <dbReference type="SAM" id="SignalP"/>
    </source>
</evidence>
<proteinExistence type="predicted"/>
<reference evidence="2 3" key="1">
    <citation type="submission" date="2018-06" db="EMBL/GenBank/DDBJ databases">
        <title>A transcriptomic atlas of mushroom development highlights an independent origin of complex multicellularity.</title>
        <authorList>
            <consortium name="DOE Joint Genome Institute"/>
            <person name="Krizsan K."/>
            <person name="Almasi E."/>
            <person name="Merenyi Z."/>
            <person name="Sahu N."/>
            <person name="Viragh M."/>
            <person name="Koszo T."/>
            <person name="Mondo S."/>
            <person name="Kiss B."/>
            <person name="Balint B."/>
            <person name="Kues U."/>
            <person name="Barry K."/>
            <person name="Hegedus J.C."/>
            <person name="Henrissat B."/>
            <person name="Johnson J."/>
            <person name="Lipzen A."/>
            <person name="Ohm R."/>
            <person name="Nagy I."/>
            <person name="Pangilinan J."/>
            <person name="Yan J."/>
            <person name="Xiong Y."/>
            <person name="Grigoriev I.V."/>
            <person name="Hibbett D.S."/>
            <person name="Nagy L.G."/>
        </authorList>
    </citation>
    <scope>NUCLEOTIDE SEQUENCE [LARGE SCALE GENOMIC DNA]</scope>
    <source>
        <strain evidence="2 3">SZMC22713</strain>
    </source>
</reference>
<protein>
    <recommendedName>
        <fullName evidence="4">Secreted protein</fullName>
    </recommendedName>
</protein>
<dbReference type="EMBL" id="ML170288">
    <property type="protein sequence ID" value="TDL15135.1"/>
    <property type="molecule type" value="Genomic_DNA"/>
</dbReference>
<feature type="chain" id="PRO_5021367946" description="Secreted protein" evidence="1">
    <location>
        <begin position="17"/>
        <end position="118"/>
    </location>
</feature>
<dbReference type="AlphaFoldDB" id="A0A4Y7PIS8"/>
<organism evidence="2 3">
    <name type="scientific">Rickenella mellea</name>
    <dbReference type="NCBI Taxonomy" id="50990"/>
    <lineage>
        <taxon>Eukaryota</taxon>
        <taxon>Fungi</taxon>
        <taxon>Dikarya</taxon>
        <taxon>Basidiomycota</taxon>
        <taxon>Agaricomycotina</taxon>
        <taxon>Agaricomycetes</taxon>
        <taxon>Hymenochaetales</taxon>
        <taxon>Rickenellaceae</taxon>
        <taxon>Rickenella</taxon>
    </lineage>
</organism>
<evidence type="ECO:0008006" key="4">
    <source>
        <dbReference type="Google" id="ProtNLM"/>
    </source>
</evidence>
<dbReference type="Proteomes" id="UP000294933">
    <property type="component" value="Unassembled WGS sequence"/>
</dbReference>
<feature type="signal peptide" evidence="1">
    <location>
        <begin position="1"/>
        <end position="16"/>
    </location>
</feature>
<accession>A0A4Y7PIS8</accession>
<keyword evidence="1" id="KW-0732">Signal</keyword>
<evidence type="ECO:0000313" key="2">
    <source>
        <dbReference type="EMBL" id="TDL15135.1"/>
    </source>
</evidence>
<evidence type="ECO:0000313" key="3">
    <source>
        <dbReference type="Proteomes" id="UP000294933"/>
    </source>
</evidence>
<name>A0A4Y7PIS8_9AGAM</name>